<keyword evidence="12" id="KW-0496">Mitochondrion</keyword>
<dbReference type="GO" id="GO:0030425">
    <property type="term" value="C:dendrite"/>
    <property type="evidence" value="ECO:0007669"/>
    <property type="project" value="UniProtKB-SubCell"/>
</dbReference>
<comment type="catalytic activity">
    <reaction evidence="14">
        <text>Hydrolysis of polypeptides, preferably at -Xaa-|-Arg-Lys-, and less commonly at -Arg-|-Arg-Xaa-, in which Xaa is not Arg or Lys.</text>
        <dbReference type="EC" id="3.4.24.61"/>
    </reaction>
</comment>
<dbReference type="Pfam" id="PF05193">
    <property type="entry name" value="Peptidase_M16_C"/>
    <property type="match status" value="2"/>
</dbReference>
<dbReference type="SUPFAM" id="SSF63411">
    <property type="entry name" value="LuxS/MPP-like metallohydrolase"/>
    <property type="match status" value="3"/>
</dbReference>
<evidence type="ECO:0000256" key="14">
    <source>
        <dbReference type="ARBA" id="ARBA00052381"/>
    </source>
</evidence>
<keyword evidence="9" id="KW-0378">Hydrolase</keyword>
<keyword evidence="13" id="KW-0966">Cell projection</keyword>
<evidence type="ECO:0000256" key="10">
    <source>
        <dbReference type="ARBA" id="ARBA00022833"/>
    </source>
</evidence>
<sequence>MIHKTNFCYFLTFRSLSFNFQIVNQDTEFHFIKSISLKLTEYQLARPSDANRKEMLFGSLARPGHPMGKFFWGKRLNTSSCFIFSSKERLRRILDSLLFCSLHDFSGSIQSTSTLFLLFFFSSFIFSEDNVVSTFLMKEIIVSFFCFLYIFFSLGFLKYCYFFCYCLLVKEWQVMPKLKYSFRGFPDGSDGKESACNARDLGSIPGLGRPPGGGHGHPLQGKLKLNGTDRDSKYWEGRSLQFIVFLYMCSPPGTPLPPPSSLPTPSFWVIPCTGPKHPVSCIKPELAIRFTYDNLHVSMPFSHIIPPSPSPTESKRLPMKLTNKISMPPFRKQRTCVVKPLHYISWLVGHEGKGSILSYLRKKCWALALFGGNGETGFEQNSTYSVFSISITLTDEGYEHFYEVAHTVFQYLKMLQKLGPEKRIFEEIQKIEDNEFHYQEQTDPVEYVENMCENMQLYPLQDFLTGDQLLFEYKPEVIAEALNQLVPQKANLVLLSGANEGKCDLKEKWFGTQYSMEDIENSWTELWKSDFELNPDLHLPAENKYIATDFMLKAFDCPETEYPVKIVNTPQGCLWYKKDNKFKIPKAYIRFHLISPLIQKSAANVVLFDIFVNILTHNLAEPAYEADVAQLEYKLVAGEHGLIIRVKGFNHKLPLLFQLIIDYLAEFSSTPAVFTMITEQLKKTYFNILIKPETLAKDVRLLILEYSRWSMIDKYRALMDGLSLESLLSFVREFKAQLFVEGLVQGNVTSTESTDFLKYVVDKLSFMPLEQEMPVQFQVVELPSGHHLCKVRALNRGDANSEVTVYYQSGARSLKEYTLMELLVMHMEEPCFDFLRTKQTLGYHVYPTCRNTSGILGFSVTVGTQATKYNSEVVDKKIEEFLSSFEEKIENLTEDAFNTQVTALIKLKECEDTYLGEEVDRNWNEVVTRQYLFDRLAHEIEALKSFSKSDLVNWFKAHRGPGSKMLSVHVVGFGKYELEEDGTPSGEDSNSSCDVMQLTYLPASSLLVDCTIPIIDIRGFTSRLNLLPYHKIVK</sequence>
<evidence type="ECO:0000256" key="21">
    <source>
        <dbReference type="SAM" id="Phobius"/>
    </source>
</evidence>
<dbReference type="FunFam" id="3.30.830.10:FF:000005">
    <property type="entry name" value="nardilysin isoform X1"/>
    <property type="match status" value="1"/>
</dbReference>
<evidence type="ECO:0000256" key="6">
    <source>
        <dbReference type="ARBA" id="ARBA00022670"/>
    </source>
</evidence>
<evidence type="ECO:0000256" key="12">
    <source>
        <dbReference type="ARBA" id="ARBA00023128"/>
    </source>
</evidence>
<evidence type="ECO:0000256" key="8">
    <source>
        <dbReference type="ARBA" id="ARBA00022729"/>
    </source>
</evidence>
<evidence type="ECO:0000256" key="13">
    <source>
        <dbReference type="ARBA" id="ARBA00023273"/>
    </source>
</evidence>
<feature type="transmembrane region" description="Helical" evidence="21">
    <location>
        <begin position="97"/>
        <end position="121"/>
    </location>
</feature>
<dbReference type="GO" id="GO:0004222">
    <property type="term" value="F:metalloendopeptidase activity"/>
    <property type="evidence" value="ECO:0007669"/>
    <property type="project" value="UniProtKB-EC"/>
</dbReference>
<evidence type="ECO:0000256" key="7">
    <source>
        <dbReference type="ARBA" id="ARBA00022723"/>
    </source>
</evidence>
<evidence type="ECO:0000256" key="1">
    <source>
        <dbReference type="ARBA" id="ARBA00001947"/>
    </source>
</evidence>
<dbReference type="PANTHER" id="PTHR43690">
    <property type="entry name" value="NARDILYSIN"/>
    <property type="match status" value="1"/>
</dbReference>
<feature type="domain" description="Peptidase M16 C-terminal" evidence="22">
    <location>
        <begin position="339"/>
        <end position="430"/>
    </location>
</feature>
<evidence type="ECO:0000313" key="24">
    <source>
        <dbReference type="EMBL" id="KAB0388296.1"/>
    </source>
</evidence>
<comment type="similarity">
    <text evidence="4">Belongs to the peptidase M16 family.</text>
</comment>
<keyword evidence="21" id="KW-0472">Membrane</keyword>
<keyword evidence="11" id="KW-0482">Metalloprotease</keyword>
<dbReference type="InterPro" id="IPR007863">
    <property type="entry name" value="Peptidase_M16_C"/>
</dbReference>
<comment type="subcellular location">
    <subcellularLocation>
        <location evidence="3">Cell projection</location>
        <location evidence="3">Dendrite</location>
    </subcellularLocation>
    <subcellularLocation>
        <location evidence="2">Mitochondrion</location>
    </subcellularLocation>
</comment>
<evidence type="ECO:0000256" key="16">
    <source>
        <dbReference type="ARBA" id="ARBA00064814"/>
    </source>
</evidence>
<dbReference type="EC" id="3.4.24.61" evidence="17"/>
<evidence type="ECO:0000256" key="20">
    <source>
        <dbReference type="ARBA" id="ARBA00082392"/>
    </source>
</evidence>
<comment type="cofactor">
    <cofactor evidence="1">
        <name>Zn(2+)</name>
        <dbReference type="ChEBI" id="CHEBI:29105"/>
    </cofactor>
</comment>
<accession>A0A5J5N6W9</accession>
<evidence type="ECO:0000259" key="23">
    <source>
        <dbReference type="Pfam" id="PF16187"/>
    </source>
</evidence>
<evidence type="ECO:0000256" key="3">
    <source>
        <dbReference type="ARBA" id="ARBA00004279"/>
    </source>
</evidence>
<dbReference type="InterPro" id="IPR032632">
    <property type="entry name" value="Peptidase_M16_M"/>
</dbReference>
<keyword evidence="21" id="KW-0812">Transmembrane</keyword>
<feature type="domain" description="Peptidase M16 C-terminal" evidence="22">
    <location>
        <begin position="722"/>
        <end position="903"/>
    </location>
</feature>
<evidence type="ECO:0000256" key="19">
    <source>
        <dbReference type="ARBA" id="ARBA00078198"/>
    </source>
</evidence>
<dbReference type="GO" id="GO:0005739">
    <property type="term" value="C:mitochondrion"/>
    <property type="evidence" value="ECO:0007669"/>
    <property type="project" value="UniProtKB-SubCell"/>
</dbReference>
<comment type="function">
    <text evidence="15">Cleaves peptide substrates on the N-terminus of arginine residues in dibasic pairs. Is a critical activator of BACE1- and ADAM17-mediated pro-neuregulin ectodomain shedding, involved in the positive regulation of axonal maturation and myelination. Required for proper functioning of 2-oxoglutarate dehydrogenase (OGDH).</text>
</comment>
<evidence type="ECO:0000256" key="18">
    <source>
        <dbReference type="ARBA" id="ARBA00074237"/>
    </source>
</evidence>
<dbReference type="GO" id="GO:0046872">
    <property type="term" value="F:metal ion binding"/>
    <property type="evidence" value="ECO:0007669"/>
    <property type="project" value="UniProtKB-KW"/>
</dbReference>
<keyword evidence="6" id="KW-0645">Protease</keyword>
<dbReference type="Pfam" id="PF16187">
    <property type="entry name" value="Peptidase_M16_M"/>
    <property type="match status" value="1"/>
</dbReference>
<dbReference type="PANTHER" id="PTHR43690:SF18">
    <property type="entry name" value="INSULIN-DEGRADING ENZYME-RELATED"/>
    <property type="match status" value="1"/>
</dbReference>
<dbReference type="InterPro" id="IPR050626">
    <property type="entry name" value="Peptidase_M16"/>
</dbReference>
<keyword evidence="7" id="KW-0479">Metal-binding</keyword>
<keyword evidence="8" id="KW-0732">Signal</keyword>
<evidence type="ECO:0000256" key="5">
    <source>
        <dbReference type="ARBA" id="ARBA00022553"/>
    </source>
</evidence>
<evidence type="ECO:0000256" key="11">
    <source>
        <dbReference type="ARBA" id="ARBA00023049"/>
    </source>
</evidence>
<feature type="transmembrane region" description="Helical" evidence="21">
    <location>
        <begin position="141"/>
        <end position="169"/>
    </location>
</feature>
<evidence type="ECO:0000313" key="25">
    <source>
        <dbReference type="Proteomes" id="UP000326062"/>
    </source>
</evidence>
<dbReference type="EMBL" id="VCEB01000001">
    <property type="protein sequence ID" value="KAB0388296.1"/>
    <property type="molecule type" value="Genomic_DNA"/>
</dbReference>
<keyword evidence="5" id="KW-0597">Phosphoprotein</keyword>
<dbReference type="AlphaFoldDB" id="A0A5J5N6W9"/>
<keyword evidence="21" id="KW-1133">Transmembrane helix</keyword>
<dbReference type="FunFam" id="3.30.830.10:FF:000019">
    <property type="entry name" value="nardilysin isoform X1"/>
    <property type="match status" value="1"/>
</dbReference>
<keyword evidence="10" id="KW-0862">Zinc</keyword>
<proteinExistence type="inferred from homology"/>
<name>A0A5J5N6W9_MUNRE</name>
<keyword evidence="25" id="KW-1185">Reference proteome</keyword>
<reference evidence="24 25" key="1">
    <citation type="submission" date="2019-06" db="EMBL/GenBank/DDBJ databases">
        <title>Discovery of a novel chromosome fission-fusion reversal in muntjac.</title>
        <authorList>
            <person name="Mudd A.B."/>
            <person name="Bredeson J.V."/>
            <person name="Baum R."/>
            <person name="Hockemeyer D."/>
            <person name="Rokhsar D.S."/>
        </authorList>
    </citation>
    <scope>NUCLEOTIDE SEQUENCE [LARGE SCALE GENOMIC DNA]</scope>
    <source>
        <strain evidence="24">UCam_UCB_Mr</strain>
        <tissue evidence="24">Fibroblast cell line</tissue>
    </source>
</reference>
<organism evidence="24 25">
    <name type="scientific">Muntiacus reevesi</name>
    <name type="common">Reeves' muntjac</name>
    <name type="synonym">Cervus reevesi</name>
    <dbReference type="NCBI Taxonomy" id="9886"/>
    <lineage>
        <taxon>Eukaryota</taxon>
        <taxon>Metazoa</taxon>
        <taxon>Chordata</taxon>
        <taxon>Craniata</taxon>
        <taxon>Vertebrata</taxon>
        <taxon>Euteleostomi</taxon>
        <taxon>Mammalia</taxon>
        <taxon>Eutheria</taxon>
        <taxon>Laurasiatheria</taxon>
        <taxon>Artiodactyla</taxon>
        <taxon>Ruminantia</taxon>
        <taxon>Pecora</taxon>
        <taxon>Cervidae</taxon>
        <taxon>Muntiacinae</taxon>
        <taxon>Muntiacus</taxon>
    </lineage>
</organism>
<evidence type="ECO:0000256" key="4">
    <source>
        <dbReference type="ARBA" id="ARBA00007261"/>
    </source>
</evidence>
<evidence type="ECO:0000256" key="17">
    <source>
        <dbReference type="ARBA" id="ARBA00066846"/>
    </source>
</evidence>
<dbReference type="Gene3D" id="3.30.830.10">
    <property type="entry name" value="Metalloenzyme, LuxS/M16 peptidase-like"/>
    <property type="match status" value="3"/>
</dbReference>
<dbReference type="InterPro" id="IPR011249">
    <property type="entry name" value="Metalloenz_LuxS/M16"/>
</dbReference>
<evidence type="ECO:0000259" key="22">
    <source>
        <dbReference type="Pfam" id="PF05193"/>
    </source>
</evidence>
<gene>
    <name evidence="24" type="ORF">FD755_003252</name>
</gene>
<evidence type="ECO:0000256" key="9">
    <source>
        <dbReference type="ARBA" id="ARBA00022801"/>
    </source>
</evidence>
<evidence type="ECO:0000256" key="2">
    <source>
        <dbReference type="ARBA" id="ARBA00004173"/>
    </source>
</evidence>
<dbReference type="GO" id="GO:0006508">
    <property type="term" value="P:proteolysis"/>
    <property type="evidence" value="ECO:0007669"/>
    <property type="project" value="UniProtKB-KW"/>
</dbReference>
<feature type="domain" description="Peptidase M16 middle/third" evidence="23">
    <location>
        <begin position="436"/>
        <end position="717"/>
    </location>
</feature>
<dbReference type="Proteomes" id="UP000326062">
    <property type="component" value="Chromosome 1"/>
</dbReference>
<comment type="subunit">
    <text evidence="16">Interacts with BACE1 and NRG1.</text>
</comment>
<evidence type="ECO:0000256" key="15">
    <source>
        <dbReference type="ARBA" id="ARBA00055893"/>
    </source>
</evidence>
<protein>
    <recommendedName>
        <fullName evidence="18">Nardilysin</fullName>
        <ecNumber evidence="17">3.4.24.61</ecNumber>
    </recommendedName>
    <alternativeName>
        <fullName evidence="19">N-arginine dibasic convertase</fullName>
    </alternativeName>
    <alternativeName>
        <fullName evidence="20">Nardilysin convertase</fullName>
    </alternativeName>
</protein>
<comment type="caution">
    <text evidence="24">The sequence shown here is derived from an EMBL/GenBank/DDBJ whole genome shotgun (WGS) entry which is preliminary data.</text>
</comment>